<name>A0ABR2LQU7_9ASPA</name>
<dbReference type="InterPro" id="IPR044679">
    <property type="entry name" value="PWWP2-like"/>
</dbReference>
<protein>
    <recommendedName>
        <fullName evidence="4">Histone H2A</fullName>
    </recommendedName>
</protein>
<evidence type="ECO:0008006" key="4">
    <source>
        <dbReference type="Google" id="ProtNLM"/>
    </source>
</evidence>
<keyword evidence="3" id="KW-1185">Reference proteome</keyword>
<comment type="caution">
    <text evidence="2">The sequence shown here is derived from an EMBL/GenBank/DDBJ whole genome shotgun (WGS) entry which is preliminary data.</text>
</comment>
<evidence type="ECO:0000313" key="3">
    <source>
        <dbReference type="Proteomes" id="UP001412067"/>
    </source>
</evidence>
<accession>A0ABR2LQU7</accession>
<sequence length="127" mass="13730">MQRVPRLNPSTAAAEDEDPGELRHPSLSKKCSSRARSRKFHKKSSRRLILSSQKTRTLSSLATNYKLDGGSNNILEGLIKPTEGSAPLVACIPMKVVFSRLLEAVGKPSLAIARRVQPSSPAVGDPL</sequence>
<feature type="compositionally biased region" description="Basic residues" evidence="1">
    <location>
        <begin position="31"/>
        <end position="46"/>
    </location>
</feature>
<proteinExistence type="predicted"/>
<dbReference type="PANTHER" id="PTHR33697:SF2">
    <property type="entry name" value="T17B22.17 PROTEIN"/>
    <property type="match status" value="1"/>
</dbReference>
<dbReference type="EMBL" id="JBBWWR010000016">
    <property type="protein sequence ID" value="KAK8947801.1"/>
    <property type="molecule type" value="Genomic_DNA"/>
</dbReference>
<feature type="region of interest" description="Disordered" evidence="1">
    <location>
        <begin position="1"/>
        <end position="49"/>
    </location>
</feature>
<reference evidence="2 3" key="1">
    <citation type="journal article" date="2022" name="Nat. Plants">
        <title>Genomes of leafy and leafless Platanthera orchids illuminate the evolution of mycoheterotrophy.</title>
        <authorList>
            <person name="Li M.H."/>
            <person name="Liu K.W."/>
            <person name="Li Z."/>
            <person name="Lu H.C."/>
            <person name="Ye Q.L."/>
            <person name="Zhang D."/>
            <person name="Wang J.Y."/>
            <person name="Li Y.F."/>
            <person name="Zhong Z.M."/>
            <person name="Liu X."/>
            <person name="Yu X."/>
            <person name="Liu D.K."/>
            <person name="Tu X.D."/>
            <person name="Liu B."/>
            <person name="Hao Y."/>
            <person name="Liao X.Y."/>
            <person name="Jiang Y.T."/>
            <person name="Sun W.H."/>
            <person name="Chen J."/>
            <person name="Chen Y.Q."/>
            <person name="Ai Y."/>
            <person name="Zhai J.W."/>
            <person name="Wu S.S."/>
            <person name="Zhou Z."/>
            <person name="Hsiao Y.Y."/>
            <person name="Wu W.L."/>
            <person name="Chen Y.Y."/>
            <person name="Lin Y.F."/>
            <person name="Hsu J.L."/>
            <person name="Li C.Y."/>
            <person name="Wang Z.W."/>
            <person name="Zhao X."/>
            <person name="Zhong W.Y."/>
            <person name="Ma X.K."/>
            <person name="Ma L."/>
            <person name="Huang J."/>
            <person name="Chen G.Z."/>
            <person name="Huang M.Z."/>
            <person name="Huang L."/>
            <person name="Peng D.H."/>
            <person name="Luo Y.B."/>
            <person name="Zou S.Q."/>
            <person name="Chen S.P."/>
            <person name="Lan S."/>
            <person name="Tsai W.C."/>
            <person name="Van de Peer Y."/>
            <person name="Liu Z.J."/>
        </authorList>
    </citation>
    <scope>NUCLEOTIDE SEQUENCE [LARGE SCALE GENOMIC DNA]</scope>
    <source>
        <strain evidence="2">Lor288</strain>
    </source>
</reference>
<evidence type="ECO:0000256" key="1">
    <source>
        <dbReference type="SAM" id="MobiDB-lite"/>
    </source>
</evidence>
<dbReference type="Proteomes" id="UP001412067">
    <property type="component" value="Unassembled WGS sequence"/>
</dbReference>
<dbReference type="PANTHER" id="PTHR33697">
    <property type="entry name" value="T17B22.17 PROTEIN-RELATED"/>
    <property type="match status" value="1"/>
</dbReference>
<gene>
    <name evidence="2" type="ORF">KSP40_PGU004527</name>
</gene>
<evidence type="ECO:0000313" key="2">
    <source>
        <dbReference type="EMBL" id="KAK8947801.1"/>
    </source>
</evidence>
<organism evidence="2 3">
    <name type="scientific">Platanthera guangdongensis</name>
    <dbReference type="NCBI Taxonomy" id="2320717"/>
    <lineage>
        <taxon>Eukaryota</taxon>
        <taxon>Viridiplantae</taxon>
        <taxon>Streptophyta</taxon>
        <taxon>Embryophyta</taxon>
        <taxon>Tracheophyta</taxon>
        <taxon>Spermatophyta</taxon>
        <taxon>Magnoliopsida</taxon>
        <taxon>Liliopsida</taxon>
        <taxon>Asparagales</taxon>
        <taxon>Orchidaceae</taxon>
        <taxon>Orchidoideae</taxon>
        <taxon>Orchideae</taxon>
        <taxon>Orchidinae</taxon>
        <taxon>Platanthera</taxon>
    </lineage>
</organism>